<comment type="caution">
    <text evidence="2">The sequence shown here is derived from an EMBL/GenBank/DDBJ whole genome shotgun (WGS) entry which is preliminary data.</text>
</comment>
<dbReference type="EMBL" id="MU865936">
    <property type="protein sequence ID" value="KAK4449553.1"/>
    <property type="molecule type" value="Genomic_DNA"/>
</dbReference>
<sequence>MISPKALLLLAQLPLLIHAAPAPAPAASTYGAPSPLFIPDITSSPLLPRQNPTPAPGTEHGRILRLTACFERNNNYYLAFARYNSASRLGSYPDKIAKPARDGNRPLWEGKRVTAENGAFAADIKAGKPPAMNGFAGTAYENFYYFNCYADAQHVVYVEGGLECQSIYYCKEGGPYGG</sequence>
<evidence type="ECO:0000313" key="2">
    <source>
        <dbReference type="EMBL" id="KAK4449553.1"/>
    </source>
</evidence>
<dbReference type="AlphaFoldDB" id="A0AAV9GMU4"/>
<organism evidence="2 3">
    <name type="scientific">Podospora aff. communis PSN243</name>
    <dbReference type="NCBI Taxonomy" id="3040156"/>
    <lineage>
        <taxon>Eukaryota</taxon>
        <taxon>Fungi</taxon>
        <taxon>Dikarya</taxon>
        <taxon>Ascomycota</taxon>
        <taxon>Pezizomycotina</taxon>
        <taxon>Sordariomycetes</taxon>
        <taxon>Sordariomycetidae</taxon>
        <taxon>Sordariales</taxon>
        <taxon>Podosporaceae</taxon>
        <taxon>Podospora</taxon>
    </lineage>
</organism>
<keyword evidence="1" id="KW-0732">Signal</keyword>
<reference evidence="2" key="1">
    <citation type="journal article" date="2023" name="Mol. Phylogenet. Evol.">
        <title>Genome-scale phylogeny and comparative genomics of the fungal order Sordariales.</title>
        <authorList>
            <person name="Hensen N."/>
            <person name="Bonometti L."/>
            <person name="Westerberg I."/>
            <person name="Brannstrom I.O."/>
            <person name="Guillou S."/>
            <person name="Cros-Aarteil S."/>
            <person name="Calhoun S."/>
            <person name="Haridas S."/>
            <person name="Kuo A."/>
            <person name="Mondo S."/>
            <person name="Pangilinan J."/>
            <person name="Riley R."/>
            <person name="LaButti K."/>
            <person name="Andreopoulos B."/>
            <person name="Lipzen A."/>
            <person name="Chen C."/>
            <person name="Yan M."/>
            <person name="Daum C."/>
            <person name="Ng V."/>
            <person name="Clum A."/>
            <person name="Steindorff A."/>
            <person name="Ohm R.A."/>
            <person name="Martin F."/>
            <person name="Silar P."/>
            <person name="Natvig D.O."/>
            <person name="Lalanne C."/>
            <person name="Gautier V."/>
            <person name="Ament-Velasquez S.L."/>
            <person name="Kruys A."/>
            <person name="Hutchinson M.I."/>
            <person name="Powell A.J."/>
            <person name="Barry K."/>
            <person name="Miller A.N."/>
            <person name="Grigoriev I.V."/>
            <person name="Debuchy R."/>
            <person name="Gladieux P."/>
            <person name="Hiltunen Thoren M."/>
            <person name="Johannesson H."/>
        </authorList>
    </citation>
    <scope>NUCLEOTIDE SEQUENCE</scope>
    <source>
        <strain evidence="2">PSN243</strain>
    </source>
</reference>
<evidence type="ECO:0000256" key="1">
    <source>
        <dbReference type="SAM" id="SignalP"/>
    </source>
</evidence>
<keyword evidence="3" id="KW-1185">Reference proteome</keyword>
<reference evidence="2" key="2">
    <citation type="submission" date="2023-05" db="EMBL/GenBank/DDBJ databases">
        <authorList>
            <consortium name="Lawrence Berkeley National Laboratory"/>
            <person name="Steindorff A."/>
            <person name="Hensen N."/>
            <person name="Bonometti L."/>
            <person name="Westerberg I."/>
            <person name="Brannstrom I.O."/>
            <person name="Guillou S."/>
            <person name="Cros-Aarteil S."/>
            <person name="Calhoun S."/>
            <person name="Haridas S."/>
            <person name="Kuo A."/>
            <person name="Mondo S."/>
            <person name="Pangilinan J."/>
            <person name="Riley R."/>
            <person name="Labutti K."/>
            <person name="Andreopoulos B."/>
            <person name="Lipzen A."/>
            <person name="Chen C."/>
            <person name="Yanf M."/>
            <person name="Daum C."/>
            <person name="Ng V."/>
            <person name="Clum A."/>
            <person name="Ohm R."/>
            <person name="Martin F."/>
            <person name="Silar P."/>
            <person name="Natvig D."/>
            <person name="Lalanne C."/>
            <person name="Gautier V."/>
            <person name="Ament-Velasquez S.L."/>
            <person name="Kruys A."/>
            <person name="Hutchinson M.I."/>
            <person name="Powell A.J."/>
            <person name="Barry K."/>
            <person name="Miller A.N."/>
            <person name="Grigoriev I.V."/>
            <person name="Debuchy R."/>
            <person name="Gladieux P."/>
            <person name="Thoren M.H."/>
            <person name="Johannesson H."/>
        </authorList>
    </citation>
    <scope>NUCLEOTIDE SEQUENCE</scope>
    <source>
        <strain evidence="2">PSN243</strain>
    </source>
</reference>
<proteinExistence type="predicted"/>
<feature type="signal peptide" evidence="1">
    <location>
        <begin position="1"/>
        <end position="19"/>
    </location>
</feature>
<protein>
    <submittedName>
        <fullName evidence="2">Uncharacterized protein</fullName>
    </submittedName>
</protein>
<evidence type="ECO:0000313" key="3">
    <source>
        <dbReference type="Proteomes" id="UP001321760"/>
    </source>
</evidence>
<dbReference type="Proteomes" id="UP001321760">
    <property type="component" value="Unassembled WGS sequence"/>
</dbReference>
<feature type="chain" id="PRO_5043496875" evidence="1">
    <location>
        <begin position="20"/>
        <end position="178"/>
    </location>
</feature>
<name>A0AAV9GMU4_9PEZI</name>
<accession>A0AAV9GMU4</accession>
<gene>
    <name evidence="2" type="ORF">QBC34DRAFT_462730</name>
</gene>